<keyword evidence="8" id="KW-0175">Coiled coil</keyword>
<organism evidence="10 11">
    <name type="scientific">Apolygus lucorum</name>
    <name type="common">Small green plant bug</name>
    <name type="synonym">Lygocoris lucorum</name>
    <dbReference type="NCBI Taxonomy" id="248454"/>
    <lineage>
        <taxon>Eukaryota</taxon>
        <taxon>Metazoa</taxon>
        <taxon>Ecdysozoa</taxon>
        <taxon>Arthropoda</taxon>
        <taxon>Hexapoda</taxon>
        <taxon>Insecta</taxon>
        <taxon>Pterygota</taxon>
        <taxon>Neoptera</taxon>
        <taxon>Paraneoptera</taxon>
        <taxon>Hemiptera</taxon>
        <taxon>Heteroptera</taxon>
        <taxon>Panheteroptera</taxon>
        <taxon>Cimicomorpha</taxon>
        <taxon>Miridae</taxon>
        <taxon>Mirini</taxon>
        <taxon>Apolygus</taxon>
    </lineage>
</organism>
<evidence type="ECO:0000313" key="10">
    <source>
        <dbReference type="EMBL" id="KAF6205723.1"/>
    </source>
</evidence>
<feature type="compositionally biased region" description="Basic and acidic residues" evidence="9">
    <location>
        <begin position="585"/>
        <end position="595"/>
    </location>
</feature>
<evidence type="ECO:0000256" key="6">
    <source>
        <dbReference type="ARBA" id="ARBA00023242"/>
    </source>
</evidence>
<dbReference type="Pfam" id="PF10541">
    <property type="entry name" value="KASH"/>
    <property type="match status" value="1"/>
</dbReference>
<dbReference type="OrthoDB" id="6433614at2759"/>
<dbReference type="GO" id="GO:0019894">
    <property type="term" value="F:kinesin binding"/>
    <property type="evidence" value="ECO:0007669"/>
    <property type="project" value="TreeGrafter"/>
</dbReference>
<gene>
    <name evidence="10" type="ORF">GE061_019896</name>
</gene>
<sequence length="1179" mass="131327">MVSSPLIANLDPSSSSTAVTSGSRCTFDIRHAAGTVKGCIRRTLDQSSLTHYVSRFCPFVRCSVYDEEGESSYSKDVVTLIVRREVWSHGKIVRSLLRLCERLSCGEEGDGGSWVPRGRRVEREDVAKYAQGLEKRWQLLYLDCLELECAIQHKTSTLKQGSPLSANPVDSDEEPVKKHRRLADTPPTYQDNQLKDEDECLMDAEDYATPLNVEEVMEVEVTALDAAATTQPLTDLPATVQLRISDVSIIADDNLSPRPEMPITLDVIDDRKLYIDEIAKYTRSDCNGRVGTFYFMHKDTDTETDGGRGERGATSPDAAKTEESSEEEWTYTAQTESNNNEETNDHQPETVRPPKEMIKQLVKKAEKLVLNSPQRVHNKSFVEEWLLQYPEEKTVGDSCDASGEYTTEDDELESRICGSSDSFNQDLETTLVPQGSLESLGAAHDSYKVVMRTKKKEGRGQRPWSVSGASDAAFEQTQLPHSISESAIHEMSATAPCVKMDSSMHTGSTLSSSTVEDTTHTQEGSGGGYSSNSLRRRKIKLRKRTTAVRKSESGSEGLLVHSDSSHPTIGSPVKLPFLKSSARRLSADKTSDSPHRRYVPPVESPTSCSSTSSDAESDVSVKMRRKISAMPSFKIGPAHTLSAYAMDRKPVPVSNDSSYSEQAWDNYQEKYMSEPYSEEPPDSEAARRLLEFGDDYRNFLDSQSDCASSSLGRNTFHRRPRKIQHMGETDSDLDDVWNLINTSKDRLHFSEQVFKNQLSRASPHLVLASDFAELVSTCKDNVKVLKVVLENLEDVTSLMSEQECKELRGLIERWEALEKKSEDLQKVRFFTREISALKEQLLEIGDRVARFDVKVEDRDQLELRIEDVQREVGRLKSLKPSLLQVNVAVHRFLTETGNAEGPSTLKDEVAELYSTFDETCTKVFSVEENLKDVTKAWQQFESYLATLQIALRSDSENLRKLDEALSQEEGVGGGKVSTHIATSVKDIAKLLSEKEQVIKLNDTQSIYEMMTGGGGNYSDSGISDSGSEVDLSEREKRLAALRRLVRHLEAVLAPGSAAIVNMSKRIEQTEKELRGLQVTCRELIDRTNVYVESKVPPHLGNGFPNGGAAKGEGDDNETSGGKIKAWLWRAIRAGLPFQLAVMAILCIACLLEPQCCDAMNNFPYSISPQLRYVKGPPPV</sequence>
<comment type="caution">
    <text evidence="10">The sequence shown here is derived from an EMBL/GenBank/DDBJ whole genome shotgun (WGS) entry which is preliminary data.</text>
</comment>
<dbReference type="GO" id="GO:0031965">
    <property type="term" value="C:nuclear membrane"/>
    <property type="evidence" value="ECO:0007669"/>
    <property type="project" value="UniProtKB-SubCell"/>
</dbReference>
<evidence type="ECO:0000313" key="11">
    <source>
        <dbReference type="Proteomes" id="UP000466442"/>
    </source>
</evidence>
<keyword evidence="6" id="KW-0539">Nucleus</keyword>
<feature type="coiled-coil region" evidence="8">
    <location>
        <begin position="851"/>
        <end position="878"/>
    </location>
</feature>
<feature type="region of interest" description="Disordered" evidence="9">
    <location>
        <begin position="159"/>
        <end position="193"/>
    </location>
</feature>
<comment type="similarity">
    <text evidence="2">Belongs to the nesprin family.</text>
</comment>
<evidence type="ECO:0000256" key="4">
    <source>
        <dbReference type="ARBA" id="ARBA00022989"/>
    </source>
</evidence>
<proteinExistence type="inferred from homology"/>
<dbReference type="InterPro" id="IPR012315">
    <property type="entry name" value="KASH"/>
</dbReference>
<dbReference type="SMART" id="SM01249">
    <property type="entry name" value="KASH"/>
    <property type="match status" value="1"/>
</dbReference>
<evidence type="ECO:0000256" key="2">
    <source>
        <dbReference type="ARBA" id="ARBA00008619"/>
    </source>
</evidence>
<feature type="compositionally biased region" description="Polar residues" evidence="9">
    <location>
        <begin position="331"/>
        <end position="341"/>
    </location>
</feature>
<feature type="region of interest" description="Disordered" evidence="9">
    <location>
        <begin position="500"/>
        <end position="619"/>
    </location>
</feature>
<feature type="coiled-coil region" evidence="8">
    <location>
        <begin position="1031"/>
        <end position="1086"/>
    </location>
</feature>
<dbReference type="Gene3D" id="1.20.58.60">
    <property type="match status" value="1"/>
</dbReference>
<protein>
    <submittedName>
        <fullName evidence="10">Uncharacterized protein</fullName>
    </submittedName>
</protein>
<feature type="topological domain" description="Cytoplasmic" evidence="7">
    <location>
        <begin position="1"/>
        <end position="1132"/>
    </location>
</feature>
<keyword evidence="4" id="KW-1133">Transmembrane helix</keyword>
<dbReference type="SUPFAM" id="SSF46966">
    <property type="entry name" value="Spectrin repeat"/>
    <property type="match status" value="1"/>
</dbReference>
<dbReference type="PROSITE" id="PS51049">
    <property type="entry name" value="KASH"/>
    <property type="match status" value="1"/>
</dbReference>
<feature type="compositionally biased region" description="Basic and acidic residues" evidence="9">
    <location>
        <begin position="299"/>
        <end position="311"/>
    </location>
</feature>
<dbReference type="GO" id="GO:0007010">
    <property type="term" value="P:cytoskeleton organization"/>
    <property type="evidence" value="ECO:0007669"/>
    <property type="project" value="TreeGrafter"/>
</dbReference>
<dbReference type="GO" id="GO:0048471">
    <property type="term" value="C:perinuclear region of cytoplasm"/>
    <property type="evidence" value="ECO:0007669"/>
    <property type="project" value="TreeGrafter"/>
</dbReference>
<dbReference type="PANTHER" id="PTHR21524:SF5">
    <property type="entry name" value="SPECTRIN REPEAT CONTAINING NUCLEAR ENVELOPE PROTEIN 2"/>
    <property type="match status" value="1"/>
</dbReference>
<name>A0A6A4JM91_APOLU</name>
<accession>A0A6A4JM91</accession>
<keyword evidence="3 7" id="KW-0812">Transmembrane</keyword>
<dbReference type="EMBL" id="WIXP02000009">
    <property type="protein sequence ID" value="KAF6205723.1"/>
    <property type="molecule type" value="Genomic_DNA"/>
</dbReference>
<dbReference type="GO" id="GO:0007097">
    <property type="term" value="P:nuclear migration"/>
    <property type="evidence" value="ECO:0007669"/>
    <property type="project" value="TreeGrafter"/>
</dbReference>
<evidence type="ECO:0000256" key="1">
    <source>
        <dbReference type="ARBA" id="ARBA00004126"/>
    </source>
</evidence>
<evidence type="ECO:0000256" key="7">
    <source>
        <dbReference type="PROSITE-ProRule" id="PRU00385"/>
    </source>
</evidence>
<dbReference type="Proteomes" id="UP000466442">
    <property type="component" value="Linkage Group LG9"/>
</dbReference>
<evidence type="ECO:0000256" key="5">
    <source>
        <dbReference type="ARBA" id="ARBA00023136"/>
    </source>
</evidence>
<evidence type="ECO:0000256" key="9">
    <source>
        <dbReference type="SAM" id="MobiDB-lite"/>
    </source>
</evidence>
<evidence type="ECO:0000256" key="3">
    <source>
        <dbReference type="ARBA" id="ARBA00022692"/>
    </source>
</evidence>
<feature type="region of interest" description="Disordered" evidence="9">
    <location>
        <begin position="299"/>
        <end position="353"/>
    </location>
</feature>
<keyword evidence="5 7" id="KW-0472">Membrane</keyword>
<evidence type="ECO:0000256" key="8">
    <source>
        <dbReference type="SAM" id="Coils"/>
    </source>
</evidence>
<feature type="compositionally biased region" description="Basic residues" evidence="9">
    <location>
        <begin position="534"/>
        <end position="547"/>
    </location>
</feature>
<comment type="subcellular location">
    <subcellularLocation>
        <location evidence="1">Nucleus membrane</location>
    </subcellularLocation>
</comment>
<reference evidence="10" key="1">
    <citation type="journal article" date="2021" name="Mol. Ecol. Resour.">
        <title>Apolygus lucorum genome provides insights into omnivorousness and mesophyll feeding.</title>
        <authorList>
            <person name="Liu Y."/>
            <person name="Liu H."/>
            <person name="Wang H."/>
            <person name="Huang T."/>
            <person name="Liu B."/>
            <person name="Yang B."/>
            <person name="Yin L."/>
            <person name="Li B."/>
            <person name="Zhang Y."/>
            <person name="Zhang S."/>
            <person name="Jiang F."/>
            <person name="Zhang X."/>
            <person name="Ren Y."/>
            <person name="Wang B."/>
            <person name="Wang S."/>
            <person name="Lu Y."/>
            <person name="Wu K."/>
            <person name="Fan W."/>
            <person name="Wang G."/>
        </authorList>
    </citation>
    <scope>NUCLEOTIDE SEQUENCE</scope>
    <source>
        <strain evidence="10">12Hb</strain>
    </source>
</reference>
<feature type="compositionally biased region" description="Low complexity" evidence="9">
    <location>
        <begin position="599"/>
        <end position="619"/>
    </location>
</feature>
<feature type="topological domain" description="Perinuclear space" evidence="7">
    <location>
        <begin position="1154"/>
        <end position="1179"/>
    </location>
</feature>
<dbReference type="PANTHER" id="PTHR21524">
    <property type="entry name" value="SPECTRIN REPEAT CONTAINING NUCLEAR ENVELOPE PROTEIN 2"/>
    <property type="match status" value="1"/>
</dbReference>
<feature type="compositionally biased region" description="Basic and acidic residues" evidence="9">
    <location>
        <begin position="343"/>
        <end position="353"/>
    </location>
</feature>
<feature type="compositionally biased region" description="Low complexity" evidence="9">
    <location>
        <begin position="503"/>
        <end position="514"/>
    </location>
</feature>
<keyword evidence="11" id="KW-1185">Reference proteome</keyword>
<dbReference type="AlphaFoldDB" id="A0A6A4JM91"/>
<dbReference type="GO" id="GO:0006997">
    <property type="term" value="P:nucleus organization"/>
    <property type="evidence" value="ECO:0007669"/>
    <property type="project" value="TreeGrafter"/>
</dbReference>